<dbReference type="PANTHER" id="PTHR30194">
    <property type="entry name" value="CROSSOVER JUNCTION ENDODEOXYRIBONUCLEASE RUVC"/>
    <property type="match status" value="1"/>
</dbReference>
<keyword evidence="8" id="KW-0460">Magnesium</keyword>
<dbReference type="EMBL" id="MHOI01000033">
    <property type="protein sequence ID" value="OGZ60899.1"/>
    <property type="molecule type" value="Genomic_DNA"/>
</dbReference>
<organism evidence="12 13">
    <name type="scientific">Candidatus Spechtbacteria bacterium RIFCSPLOWO2_01_FULL_46_10</name>
    <dbReference type="NCBI Taxonomy" id="1802163"/>
    <lineage>
        <taxon>Bacteria</taxon>
        <taxon>Candidatus Spechtiibacteriota</taxon>
    </lineage>
</organism>
<dbReference type="GO" id="GO:0046872">
    <property type="term" value="F:metal ion binding"/>
    <property type="evidence" value="ECO:0007669"/>
    <property type="project" value="UniProtKB-KW"/>
</dbReference>
<keyword evidence="2" id="KW-0963">Cytoplasm</keyword>
<keyword evidence="4" id="KW-0479">Metal-binding</keyword>
<keyword evidence="10" id="KW-0233">DNA recombination</keyword>
<evidence type="ECO:0000256" key="7">
    <source>
        <dbReference type="ARBA" id="ARBA00022801"/>
    </source>
</evidence>
<gene>
    <name evidence="12" type="ORF">A2932_02325</name>
</gene>
<dbReference type="Proteomes" id="UP000179153">
    <property type="component" value="Unassembled WGS sequence"/>
</dbReference>
<keyword evidence="7" id="KW-0378">Hydrolase</keyword>
<dbReference type="InterPro" id="IPR036397">
    <property type="entry name" value="RNaseH_sf"/>
</dbReference>
<dbReference type="Gene3D" id="3.30.420.10">
    <property type="entry name" value="Ribonuclease H-like superfamily/Ribonuclease H"/>
    <property type="match status" value="1"/>
</dbReference>
<comment type="similarity">
    <text evidence="1">Belongs to the RuvC family.</text>
</comment>
<keyword evidence="11" id="KW-0234">DNA repair</keyword>
<accession>A0A1G2HET3</accession>
<dbReference type="InterPro" id="IPR012337">
    <property type="entry name" value="RNaseH-like_sf"/>
</dbReference>
<evidence type="ECO:0000256" key="5">
    <source>
        <dbReference type="ARBA" id="ARBA00022759"/>
    </source>
</evidence>
<evidence type="ECO:0000256" key="4">
    <source>
        <dbReference type="ARBA" id="ARBA00022723"/>
    </source>
</evidence>
<dbReference type="PANTHER" id="PTHR30194:SF3">
    <property type="entry name" value="CROSSOVER JUNCTION ENDODEOXYRIBONUCLEASE RUVC"/>
    <property type="match status" value="1"/>
</dbReference>
<evidence type="ECO:0000256" key="8">
    <source>
        <dbReference type="ARBA" id="ARBA00022842"/>
    </source>
</evidence>
<evidence type="ECO:0000256" key="2">
    <source>
        <dbReference type="ARBA" id="ARBA00022490"/>
    </source>
</evidence>
<evidence type="ECO:0000313" key="13">
    <source>
        <dbReference type="Proteomes" id="UP000179153"/>
    </source>
</evidence>
<evidence type="ECO:0000256" key="1">
    <source>
        <dbReference type="ARBA" id="ARBA00009518"/>
    </source>
</evidence>
<dbReference type="Pfam" id="PF02075">
    <property type="entry name" value="RuvC"/>
    <property type="match status" value="1"/>
</dbReference>
<evidence type="ECO:0000256" key="3">
    <source>
        <dbReference type="ARBA" id="ARBA00022722"/>
    </source>
</evidence>
<evidence type="ECO:0000256" key="9">
    <source>
        <dbReference type="ARBA" id="ARBA00023125"/>
    </source>
</evidence>
<reference evidence="12 13" key="1">
    <citation type="journal article" date="2016" name="Nat. Commun.">
        <title>Thousands of microbial genomes shed light on interconnected biogeochemical processes in an aquifer system.</title>
        <authorList>
            <person name="Anantharaman K."/>
            <person name="Brown C.T."/>
            <person name="Hug L.A."/>
            <person name="Sharon I."/>
            <person name="Castelle C.J."/>
            <person name="Probst A.J."/>
            <person name="Thomas B.C."/>
            <person name="Singh A."/>
            <person name="Wilkins M.J."/>
            <person name="Karaoz U."/>
            <person name="Brodie E.L."/>
            <person name="Williams K.H."/>
            <person name="Hubbard S.S."/>
            <person name="Banfield J.F."/>
        </authorList>
    </citation>
    <scope>NUCLEOTIDE SEQUENCE [LARGE SCALE GENOMIC DNA]</scope>
</reference>
<dbReference type="PRINTS" id="PR00696">
    <property type="entry name" value="RSOLVASERUVC"/>
</dbReference>
<dbReference type="PROSITE" id="PS01321">
    <property type="entry name" value="RUVC"/>
    <property type="match status" value="1"/>
</dbReference>
<evidence type="ECO:0000256" key="11">
    <source>
        <dbReference type="ARBA" id="ARBA00023204"/>
    </source>
</evidence>
<dbReference type="GO" id="GO:0008821">
    <property type="term" value="F:crossover junction DNA endonuclease activity"/>
    <property type="evidence" value="ECO:0007669"/>
    <property type="project" value="InterPro"/>
</dbReference>
<keyword evidence="6" id="KW-0227">DNA damage</keyword>
<name>A0A1G2HET3_9BACT</name>
<keyword evidence="9" id="KW-0238">DNA-binding</keyword>
<dbReference type="InterPro" id="IPR002176">
    <property type="entry name" value="X-over_junc_endoDNase_RuvC"/>
</dbReference>
<comment type="caution">
    <text evidence="12">The sequence shown here is derived from an EMBL/GenBank/DDBJ whole genome shotgun (WGS) entry which is preliminary data.</text>
</comment>
<dbReference type="GO" id="GO:0006310">
    <property type="term" value="P:DNA recombination"/>
    <property type="evidence" value="ECO:0007669"/>
    <property type="project" value="UniProtKB-KW"/>
</dbReference>
<dbReference type="STRING" id="1802163.A2932_02325"/>
<dbReference type="SUPFAM" id="SSF53098">
    <property type="entry name" value="Ribonuclease H-like"/>
    <property type="match status" value="1"/>
</dbReference>
<keyword evidence="5" id="KW-0255">Endonuclease</keyword>
<dbReference type="InterPro" id="IPR020563">
    <property type="entry name" value="X-over_junc_endoDNase_Mg_BS"/>
</dbReference>
<dbReference type="AlphaFoldDB" id="A0A1G2HET3"/>
<proteinExistence type="inferred from homology"/>
<protein>
    <submittedName>
        <fullName evidence="12">Uncharacterized protein</fullName>
    </submittedName>
</protein>
<dbReference type="GO" id="GO:0006281">
    <property type="term" value="P:DNA repair"/>
    <property type="evidence" value="ECO:0007669"/>
    <property type="project" value="UniProtKB-KW"/>
</dbReference>
<sequence>MVEDIFYAKNQKTIIKVSQARGIALLAAARARTPFYSFTPLQIKQAVTGWGGAQKPQVQEMVRLLLGLAVTPRPDDAADALAAAICCASSRKILDKL</sequence>
<dbReference type="GO" id="GO:0003677">
    <property type="term" value="F:DNA binding"/>
    <property type="evidence" value="ECO:0007669"/>
    <property type="project" value="UniProtKB-KW"/>
</dbReference>
<evidence type="ECO:0000313" key="12">
    <source>
        <dbReference type="EMBL" id="OGZ60899.1"/>
    </source>
</evidence>
<evidence type="ECO:0000256" key="6">
    <source>
        <dbReference type="ARBA" id="ARBA00022763"/>
    </source>
</evidence>
<keyword evidence="3" id="KW-0540">Nuclease</keyword>
<evidence type="ECO:0000256" key="10">
    <source>
        <dbReference type="ARBA" id="ARBA00023172"/>
    </source>
</evidence>